<dbReference type="PANTHER" id="PTHR12461:SF99">
    <property type="entry name" value="BIFUNCTIONAL PEPTIDASE AND (3S)-LYSYL HYDROXYLASE JMJD7"/>
    <property type="match status" value="1"/>
</dbReference>
<dbReference type="InterPro" id="IPR003347">
    <property type="entry name" value="JmjC_dom"/>
</dbReference>
<dbReference type="EMBL" id="HBFB01030341">
    <property type="protein sequence ID" value="CAD8692763.1"/>
    <property type="molecule type" value="Transcribed_RNA"/>
</dbReference>
<dbReference type="Pfam" id="PF13621">
    <property type="entry name" value="Cupin_8"/>
    <property type="match status" value="1"/>
</dbReference>
<comment type="similarity">
    <text evidence="1">Belongs to the JARID1 histone demethylase family.</text>
</comment>
<dbReference type="SUPFAM" id="SSF51197">
    <property type="entry name" value="Clavaminate synthase-like"/>
    <property type="match status" value="1"/>
</dbReference>
<dbReference type="SMART" id="SM00558">
    <property type="entry name" value="JmjC"/>
    <property type="match status" value="1"/>
</dbReference>
<dbReference type="PANTHER" id="PTHR12461">
    <property type="entry name" value="HYPOXIA-INDUCIBLE FACTOR 1 ALPHA INHIBITOR-RELATED"/>
    <property type="match status" value="1"/>
</dbReference>
<organism evidence="4">
    <name type="scientific">Chlamydomonas leiostraca</name>
    <dbReference type="NCBI Taxonomy" id="1034604"/>
    <lineage>
        <taxon>Eukaryota</taxon>
        <taxon>Viridiplantae</taxon>
        <taxon>Chlorophyta</taxon>
        <taxon>core chlorophytes</taxon>
        <taxon>Chlorophyceae</taxon>
        <taxon>CS clade</taxon>
        <taxon>Chlamydomonadales</taxon>
        <taxon>Chlamydomonadaceae</taxon>
        <taxon>Chlamydomonas</taxon>
    </lineage>
</organism>
<evidence type="ECO:0000256" key="2">
    <source>
        <dbReference type="SAM" id="MobiDB-lite"/>
    </source>
</evidence>
<dbReference type="InterPro" id="IPR014710">
    <property type="entry name" value="RmlC-like_jellyroll"/>
</dbReference>
<dbReference type="InterPro" id="IPR041667">
    <property type="entry name" value="Cupin_8"/>
</dbReference>
<proteinExistence type="inferred from homology"/>
<protein>
    <recommendedName>
        <fullName evidence="3">JmjC domain-containing protein</fullName>
    </recommendedName>
</protein>
<feature type="region of interest" description="Disordered" evidence="2">
    <location>
        <begin position="300"/>
        <end position="326"/>
    </location>
</feature>
<feature type="compositionally biased region" description="Low complexity" evidence="2">
    <location>
        <begin position="309"/>
        <end position="321"/>
    </location>
</feature>
<dbReference type="PROSITE" id="PS51184">
    <property type="entry name" value="JMJC"/>
    <property type="match status" value="1"/>
</dbReference>
<evidence type="ECO:0000259" key="3">
    <source>
        <dbReference type="PROSITE" id="PS51184"/>
    </source>
</evidence>
<reference evidence="4" key="1">
    <citation type="submission" date="2021-01" db="EMBL/GenBank/DDBJ databases">
        <authorList>
            <person name="Corre E."/>
            <person name="Pelletier E."/>
            <person name="Niang G."/>
            <person name="Scheremetjew M."/>
            <person name="Finn R."/>
            <person name="Kale V."/>
            <person name="Holt S."/>
            <person name="Cochrane G."/>
            <person name="Meng A."/>
            <person name="Brown T."/>
            <person name="Cohen L."/>
        </authorList>
    </citation>
    <scope>NUCLEOTIDE SEQUENCE</scope>
    <source>
        <strain evidence="4">SAG 11-49</strain>
    </source>
</reference>
<gene>
    <name evidence="4" type="ORF">CLEI1391_LOCUS16946</name>
</gene>
<evidence type="ECO:0000256" key="1">
    <source>
        <dbReference type="ARBA" id="ARBA00006801"/>
    </source>
</evidence>
<name>A0A7S0S0S7_9CHLO</name>
<accession>A0A7S0S0S7</accession>
<feature type="region of interest" description="Disordered" evidence="2">
    <location>
        <begin position="124"/>
        <end position="158"/>
    </location>
</feature>
<evidence type="ECO:0000313" key="4">
    <source>
        <dbReference type="EMBL" id="CAD8692763.1"/>
    </source>
</evidence>
<dbReference type="Gene3D" id="2.60.120.10">
    <property type="entry name" value="Jelly Rolls"/>
    <property type="match status" value="2"/>
</dbReference>
<dbReference type="AlphaFoldDB" id="A0A7S0S0S7"/>
<sequence>MDAAKLLDVLKGLSHEVRDVDVGNHVDRVHIKDLTPLQFATQYVSKNKPVIIEGALDAWPAMRLWNDGYLIRAAGSQPITVDVTPNGRGDAVTHVTRHVPNPASKSGCCSEACDAAEEGSDAAASCSAPDGCSHRSQPAEISADQGADPDEAAPSTSYAPSDIRDLAAQGTQWFVTPCELKMTLEDFFDLFRSSRASEGATRVVPYVQHQNSSLTQEFAFLTKDIQPRISWADEVFGGSPDAVNLWIGDDRSVTSFHKDHYENLYGVVRGTKVFHLLPPSDIYRMALKRYPAANYVAVNDPGTVPDSHASTTGGASSGSEGQPKLDLGRTQLVPQLKEPAHEVAWSEVEVEGPGSTASTDTTPLFHDPELPQPLIAEVGPGSLLYLPSIWYHRVSQVCTQKKSGHDYVIAVNFWYDMQFDAKWAYFKTIEALALQLKLAEV</sequence>
<feature type="domain" description="JmjC" evidence="3">
    <location>
        <begin position="210"/>
        <end position="430"/>
    </location>
</feature>